<comment type="caution">
    <text evidence="2">The sequence shown here is derived from an EMBL/GenBank/DDBJ whole genome shotgun (WGS) entry which is preliminary data.</text>
</comment>
<feature type="transmembrane region" description="Helical" evidence="1">
    <location>
        <begin position="32"/>
        <end position="52"/>
    </location>
</feature>
<feature type="transmembrane region" description="Helical" evidence="1">
    <location>
        <begin position="64"/>
        <end position="82"/>
    </location>
</feature>
<keyword evidence="1" id="KW-0472">Membrane</keyword>
<keyword evidence="1" id="KW-1133">Transmembrane helix</keyword>
<keyword evidence="3" id="KW-1185">Reference proteome</keyword>
<proteinExistence type="predicted"/>
<sequence>MFTLWTLISLIISVIGTYVFYPNYSGNAFPFFMDIAVVLIFIPSTLILNSLIHQFIYFVIKKTTIKYICHLLFVLYGFYLFNQWFSNPPLQLKLLIYLSLIIISYIHFIISLSLKHVSKRAIEKLLPDFDD</sequence>
<feature type="transmembrane region" description="Helical" evidence="1">
    <location>
        <begin position="94"/>
        <end position="114"/>
    </location>
</feature>
<evidence type="ECO:0000313" key="3">
    <source>
        <dbReference type="Proteomes" id="UP000294902"/>
    </source>
</evidence>
<reference evidence="2 3" key="1">
    <citation type="submission" date="2019-03" db="EMBL/GenBank/DDBJ databases">
        <title>Genomic Encyclopedia of Type Strains, Phase IV (KMG-IV): sequencing the most valuable type-strain genomes for metagenomic binning, comparative biology and taxonomic classification.</title>
        <authorList>
            <person name="Goeker M."/>
        </authorList>
    </citation>
    <scope>NUCLEOTIDE SEQUENCE [LARGE SCALE GENOMIC DNA]</scope>
    <source>
        <strain evidence="2 3">DSM 24629</strain>
    </source>
</reference>
<protein>
    <recommendedName>
        <fullName evidence="4">DUF3021 family protein</fullName>
    </recommendedName>
</protein>
<dbReference type="Proteomes" id="UP000294902">
    <property type="component" value="Unassembled WGS sequence"/>
</dbReference>
<accession>A0A4R3MLK0</accession>
<dbReference type="EMBL" id="SMAL01000003">
    <property type="protein sequence ID" value="TCT15572.1"/>
    <property type="molecule type" value="Genomic_DNA"/>
</dbReference>
<name>A0A4R3MLK0_9FIRM</name>
<dbReference type="AlphaFoldDB" id="A0A4R3MLK0"/>
<evidence type="ECO:0000313" key="2">
    <source>
        <dbReference type="EMBL" id="TCT15572.1"/>
    </source>
</evidence>
<gene>
    <name evidence="2" type="ORF">EDC18_103278</name>
</gene>
<evidence type="ECO:0000256" key="1">
    <source>
        <dbReference type="SAM" id="Phobius"/>
    </source>
</evidence>
<keyword evidence="1" id="KW-0812">Transmembrane</keyword>
<evidence type="ECO:0008006" key="4">
    <source>
        <dbReference type="Google" id="ProtNLM"/>
    </source>
</evidence>
<organism evidence="2 3">
    <name type="scientific">Natranaerovirga pectinivora</name>
    <dbReference type="NCBI Taxonomy" id="682400"/>
    <lineage>
        <taxon>Bacteria</taxon>
        <taxon>Bacillati</taxon>
        <taxon>Bacillota</taxon>
        <taxon>Clostridia</taxon>
        <taxon>Lachnospirales</taxon>
        <taxon>Natranaerovirgaceae</taxon>
        <taxon>Natranaerovirga</taxon>
    </lineage>
</organism>